<protein>
    <submittedName>
        <fullName evidence="3">IS110 family transposase</fullName>
    </submittedName>
</protein>
<dbReference type="Proteomes" id="UP000318065">
    <property type="component" value="Chromosome"/>
</dbReference>
<proteinExistence type="predicted"/>
<dbReference type="AlphaFoldDB" id="A0A510HKH9"/>
<name>A0A510HKH9_9ACTN</name>
<feature type="domain" description="Transposase IS110-like N-terminal" evidence="1">
    <location>
        <begin position="11"/>
        <end position="156"/>
    </location>
</feature>
<dbReference type="OrthoDB" id="3188901at2"/>
<dbReference type="EMBL" id="AP019791">
    <property type="protein sequence ID" value="BBL80531.1"/>
    <property type="molecule type" value="Genomic_DNA"/>
</dbReference>
<dbReference type="PANTHER" id="PTHR33055:SF13">
    <property type="entry name" value="TRANSPOSASE"/>
    <property type="match status" value="1"/>
</dbReference>
<evidence type="ECO:0000259" key="1">
    <source>
        <dbReference type="Pfam" id="PF01548"/>
    </source>
</evidence>
<dbReference type="NCBIfam" id="NF033542">
    <property type="entry name" value="transpos_IS110"/>
    <property type="match status" value="1"/>
</dbReference>
<dbReference type="PANTHER" id="PTHR33055">
    <property type="entry name" value="TRANSPOSASE FOR INSERTION SEQUENCE ELEMENT IS1111A"/>
    <property type="match status" value="1"/>
</dbReference>
<evidence type="ECO:0000313" key="3">
    <source>
        <dbReference type="EMBL" id="BBL80531.1"/>
    </source>
</evidence>
<dbReference type="GO" id="GO:0004803">
    <property type="term" value="F:transposase activity"/>
    <property type="evidence" value="ECO:0007669"/>
    <property type="project" value="InterPro"/>
</dbReference>
<sequence>MSSGSEPGPYVGIDVSKGRLDVCVRRGGARQEGFAVANDQEGIDALARRLLGTPPALVVLESSGGFERPAATTLAREGVAVAVVNPRQARDFARATGRLAKTDRLDAEALARFAEAVRPEPRALPDEEALLLGEILDRRRQIVGMLVAEKNRLSTLASEPVRRRVRAHVRWLEKELDRTDCDLQAAVEASETWRENEALLRSVPGVGPVLARTLLAELPELGTLTHRRLAALAGVAPFSRDSGTLRGRRAVWGGRARVRGALYMGALVAARHNPTIREFYERLVKKGKPKKVALVACMRKLLAILNAVMRDRTGWRSIHALSP</sequence>
<dbReference type="InterPro" id="IPR002525">
    <property type="entry name" value="Transp_IS110-like_N"/>
</dbReference>
<dbReference type="InterPro" id="IPR003346">
    <property type="entry name" value="Transposase_20"/>
</dbReference>
<dbReference type="Pfam" id="PF02371">
    <property type="entry name" value="Transposase_20"/>
    <property type="match status" value="1"/>
</dbReference>
<dbReference type="Pfam" id="PF01548">
    <property type="entry name" value="DEDD_Tnp_IS110"/>
    <property type="match status" value="1"/>
</dbReference>
<dbReference type="EMBL" id="AP019791">
    <property type="protein sequence ID" value="BBL80924.1"/>
    <property type="molecule type" value="Genomic_DNA"/>
</dbReference>
<dbReference type="RefSeq" id="WP_143528528.1">
    <property type="nucleotide sequence ID" value="NZ_AP019791.1"/>
</dbReference>
<reference evidence="3" key="1">
    <citation type="journal article" date="2019" name="Microbiol. Resour. Announc.">
        <title>Complete Genome Sequence of Rubrobacter xylanophilus Strain AA3-22, Isolated from Arima Onsen in Japan.</title>
        <authorList>
            <person name="Tomariguchi N."/>
            <person name="Miyazaki K."/>
        </authorList>
    </citation>
    <scope>NUCLEOTIDE SEQUENCE [LARGE SCALE GENOMIC DNA]</scope>
    <source>
        <strain evidence="3">AA3-22</strain>
    </source>
</reference>
<dbReference type="GO" id="GO:0003677">
    <property type="term" value="F:DNA binding"/>
    <property type="evidence" value="ECO:0007669"/>
    <property type="project" value="InterPro"/>
</dbReference>
<evidence type="ECO:0000313" key="5">
    <source>
        <dbReference type="Proteomes" id="UP000318065"/>
    </source>
</evidence>
<feature type="domain" description="Transposase IS116/IS110/IS902 C-terminal" evidence="2">
    <location>
        <begin position="198"/>
        <end position="281"/>
    </location>
</feature>
<dbReference type="InterPro" id="IPR047650">
    <property type="entry name" value="Transpos_IS110"/>
</dbReference>
<keyword evidence="5" id="KW-1185">Reference proteome</keyword>
<gene>
    <name evidence="3" type="ORF">RxyAA322_23850</name>
    <name evidence="4" type="ORF">RxyAA322_27780</name>
</gene>
<dbReference type="GO" id="GO:0006313">
    <property type="term" value="P:DNA transposition"/>
    <property type="evidence" value="ECO:0007669"/>
    <property type="project" value="InterPro"/>
</dbReference>
<organism evidence="3 5">
    <name type="scientific">Rubrobacter xylanophilus</name>
    <dbReference type="NCBI Taxonomy" id="49319"/>
    <lineage>
        <taxon>Bacteria</taxon>
        <taxon>Bacillati</taxon>
        <taxon>Actinomycetota</taxon>
        <taxon>Rubrobacteria</taxon>
        <taxon>Rubrobacterales</taxon>
        <taxon>Rubrobacteraceae</taxon>
        <taxon>Rubrobacter</taxon>
    </lineage>
</organism>
<accession>A0A510HKH9</accession>
<evidence type="ECO:0000313" key="4">
    <source>
        <dbReference type="EMBL" id="BBL80924.1"/>
    </source>
</evidence>
<evidence type="ECO:0000259" key="2">
    <source>
        <dbReference type="Pfam" id="PF02371"/>
    </source>
</evidence>